<protein>
    <submittedName>
        <fullName evidence="3">YodJ</fullName>
    </submittedName>
</protein>
<dbReference type="PANTHER" id="PTHR34385:SF1">
    <property type="entry name" value="PEPTIDOGLYCAN L-ALANYL-D-GLUTAMATE ENDOPEPTIDASE CWLK"/>
    <property type="match status" value="1"/>
</dbReference>
<organism evidence="3 4">
    <name type="scientific">Bacillus atrophaeus (strain 1942)</name>
    <dbReference type="NCBI Taxonomy" id="720555"/>
    <lineage>
        <taxon>Bacteria</taxon>
        <taxon>Bacillati</taxon>
        <taxon>Bacillota</taxon>
        <taxon>Bacilli</taxon>
        <taxon>Bacillales</taxon>
        <taxon>Bacillaceae</taxon>
        <taxon>Bacillus</taxon>
    </lineage>
</organism>
<dbReference type="CDD" id="cd14852">
    <property type="entry name" value="LD-carboxypeptidase"/>
    <property type="match status" value="1"/>
</dbReference>
<dbReference type="Pfam" id="PF02557">
    <property type="entry name" value="VanY"/>
    <property type="match status" value="1"/>
</dbReference>
<dbReference type="SUPFAM" id="SSF55166">
    <property type="entry name" value="Hedgehog/DD-peptidase"/>
    <property type="match status" value="1"/>
</dbReference>
<reference evidence="3 4" key="1">
    <citation type="journal article" date="2011" name="Front. Microbiol.">
        <title>Genomic signatures of strain selection and enhancement in Bacillus atrophaeus var. globigii, a historical biowarfare simulant.</title>
        <authorList>
            <person name="Gibbons H.S."/>
            <person name="Broomall S.M."/>
            <person name="McNew L.A."/>
            <person name="Daligault H."/>
            <person name="Chapman C."/>
            <person name="Bruce D."/>
            <person name="Karavis M."/>
            <person name="Krepps M."/>
            <person name="McGregor P.A."/>
            <person name="Hong C."/>
            <person name="Park K.H."/>
            <person name="Akmal A."/>
            <person name="Feldman A."/>
            <person name="Lin J.S."/>
            <person name="Chang W.E."/>
            <person name="Higgs B.W."/>
            <person name="Demirev P."/>
            <person name="Lindquist J."/>
            <person name="Liem A."/>
            <person name="Fochler E."/>
            <person name="Read T.D."/>
            <person name="Tapia R."/>
            <person name="Johnson S."/>
            <person name="Bishop-Lilly K.A."/>
            <person name="Detter C."/>
            <person name="Han C."/>
            <person name="Sozhamannan S."/>
            <person name="Rosenzweig C.N."/>
            <person name="Skowronski E.W."/>
        </authorList>
    </citation>
    <scope>NUCLEOTIDE SEQUENCE [LARGE SCALE GENOMIC DNA]</scope>
    <source>
        <strain evidence="3 4">1942</strain>
    </source>
</reference>
<evidence type="ECO:0000313" key="3">
    <source>
        <dbReference type="EMBL" id="ADP32634.1"/>
    </source>
</evidence>
<sequence>MLEAAAFSLWVKHDLKKEGNGVMKKSSKWFSLAAALSVTAIVGTGCSISNGDDKKDTQSSAETKQSDENSSNSKTATNTTDKEFLLESKYFNNIKEVNGLETIQNPDNILALVNKEYALPGTYEPSDLVIPNVKFSFDEKIQKRYIRKEAAKALEELFKAGKEKGYELAAVSGYRAYDRQEVIFNNEVSQKGEKKAKEAVAYPGQSEHQTGLAMDISSRSNGFELNEVFGGTDDGKWVQDHAYEYGFIIRYPKGKEDVTKYEYEPWHLRYVGKKAAKVIHEHGLTLEEYFNEVKKV</sequence>
<dbReference type="InterPro" id="IPR052179">
    <property type="entry name" value="DD-CPase-like"/>
</dbReference>
<feature type="compositionally biased region" description="Low complexity" evidence="1">
    <location>
        <begin position="69"/>
        <end position="78"/>
    </location>
</feature>
<dbReference type="Gene3D" id="3.30.1380.10">
    <property type="match status" value="1"/>
</dbReference>
<dbReference type="PANTHER" id="PTHR34385">
    <property type="entry name" value="D-ALANYL-D-ALANINE CARBOXYPEPTIDASE"/>
    <property type="match status" value="1"/>
</dbReference>
<feature type="region of interest" description="Disordered" evidence="1">
    <location>
        <begin position="51"/>
        <end position="78"/>
    </location>
</feature>
<dbReference type="EMBL" id="CP002207">
    <property type="protein sequence ID" value="ADP32634.1"/>
    <property type="molecule type" value="Genomic_DNA"/>
</dbReference>
<dbReference type="InterPro" id="IPR003709">
    <property type="entry name" value="VanY-like_core_dom"/>
</dbReference>
<evidence type="ECO:0000256" key="1">
    <source>
        <dbReference type="SAM" id="MobiDB-lite"/>
    </source>
</evidence>
<dbReference type="Proteomes" id="UP000006867">
    <property type="component" value="Chromosome"/>
</dbReference>
<accession>A0ABN3ZAT1</accession>
<dbReference type="InterPro" id="IPR009045">
    <property type="entry name" value="Zn_M74/Hedgehog-like"/>
</dbReference>
<evidence type="ECO:0000313" key="4">
    <source>
        <dbReference type="Proteomes" id="UP000006867"/>
    </source>
</evidence>
<feature type="domain" description="D-alanyl-D-alanine carboxypeptidase-like core" evidence="2">
    <location>
        <begin position="144"/>
        <end position="273"/>
    </location>
</feature>
<dbReference type="InterPro" id="IPR058193">
    <property type="entry name" value="VanY/YodJ_core_dom"/>
</dbReference>
<proteinExistence type="predicted"/>
<keyword evidence="4" id="KW-1185">Reference proteome</keyword>
<gene>
    <name evidence="3" type="ordered locus">BATR1942_08505</name>
</gene>
<name>A0ABN3ZAT1_BACA1</name>
<evidence type="ECO:0000259" key="2">
    <source>
        <dbReference type="Pfam" id="PF02557"/>
    </source>
</evidence>